<evidence type="ECO:0000313" key="5">
    <source>
        <dbReference type="Proteomes" id="UP000480178"/>
    </source>
</evidence>
<proteinExistence type="predicted"/>
<dbReference type="InterPro" id="IPR000859">
    <property type="entry name" value="CUB_dom"/>
</dbReference>
<dbReference type="KEGG" id="rhoz:GXP67_17100"/>
<gene>
    <name evidence="4" type="ORF">GXP67_17100</name>
</gene>
<dbReference type="Proteomes" id="UP000480178">
    <property type="component" value="Chromosome"/>
</dbReference>
<organism evidence="4 5">
    <name type="scientific">Rhodocytophaga rosea</name>
    <dbReference type="NCBI Taxonomy" id="2704465"/>
    <lineage>
        <taxon>Bacteria</taxon>
        <taxon>Pseudomonadati</taxon>
        <taxon>Bacteroidota</taxon>
        <taxon>Cytophagia</taxon>
        <taxon>Cytophagales</taxon>
        <taxon>Rhodocytophagaceae</taxon>
        <taxon>Rhodocytophaga</taxon>
    </lineage>
</organism>
<evidence type="ECO:0000256" key="2">
    <source>
        <dbReference type="ARBA" id="ARBA00023157"/>
    </source>
</evidence>
<dbReference type="Gene3D" id="2.60.120.290">
    <property type="entry name" value="Spermadhesin, CUB domain"/>
    <property type="match status" value="1"/>
</dbReference>
<name>A0A6C0GJM1_9BACT</name>
<reference evidence="4 5" key="1">
    <citation type="submission" date="2020-01" db="EMBL/GenBank/DDBJ databases">
        <authorList>
            <person name="Kim M.K."/>
        </authorList>
    </citation>
    <scope>NUCLEOTIDE SEQUENCE [LARGE SCALE GENOMIC DNA]</scope>
    <source>
        <strain evidence="4 5">172606-1</strain>
    </source>
</reference>
<sequence>MTQTSDGGYLLGGTSESGISGDKTTLSTSYSTSYSSHWIVKITSTGIKQWDLSAGYAVIYNEGVNVIKDNDGGYLLLSEATDDHYNRYSQLFKITGSGQIQWSRTFKANPVSGNGLFHYSVLRSGFQTNDGGFILAGVTDAEAGKDVSQPSKGNHDFWVVKTTRQIQPGEIVMSSGSTGVNAGTTYYDPGFAANYQNNLNLTQTLSPRVGYKLRLTFTSFQLENNYDKLYIYDGTSTASPLIGVYTGSTSPGIITSSTGSLTLRFVSDGSINYPGWAASVSYVATGARLAAVEEKAPEETLLKLEAFPNPFREKITFNFTAQQTGPVSLRIYDSKGIEATNVFAGEMQAGGTNSVEWQPNGQQEGVYIVRLATPGKVITNKVVLVK</sequence>
<dbReference type="EMBL" id="CP048222">
    <property type="protein sequence ID" value="QHT68236.1"/>
    <property type="molecule type" value="Genomic_DNA"/>
</dbReference>
<protein>
    <submittedName>
        <fullName evidence="4">T9SS type A sorting domain-containing protein</fullName>
    </submittedName>
</protein>
<dbReference type="RefSeq" id="WP_162444251.1">
    <property type="nucleotide sequence ID" value="NZ_CP048222.1"/>
</dbReference>
<dbReference type="AlphaFoldDB" id="A0A6C0GJM1"/>
<evidence type="ECO:0000256" key="1">
    <source>
        <dbReference type="ARBA" id="ARBA00022737"/>
    </source>
</evidence>
<feature type="domain" description="CUB" evidence="3">
    <location>
        <begin position="175"/>
        <end position="283"/>
    </location>
</feature>
<dbReference type="PANTHER" id="PTHR24251">
    <property type="entry name" value="OVOCHYMASE-RELATED"/>
    <property type="match status" value="1"/>
</dbReference>
<dbReference type="PROSITE" id="PS01180">
    <property type="entry name" value="CUB"/>
    <property type="match status" value="1"/>
</dbReference>
<dbReference type="SUPFAM" id="SSF49854">
    <property type="entry name" value="Spermadhesin, CUB domain"/>
    <property type="match status" value="1"/>
</dbReference>
<dbReference type="SMART" id="SM00042">
    <property type="entry name" value="CUB"/>
    <property type="match status" value="1"/>
</dbReference>
<dbReference type="InterPro" id="IPR035914">
    <property type="entry name" value="Sperma_CUB_dom_sf"/>
</dbReference>
<dbReference type="Pfam" id="PF00431">
    <property type="entry name" value="CUB"/>
    <property type="match status" value="1"/>
</dbReference>
<dbReference type="NCBIfam" id="TIGR04183">
    <property type="entry name" value="Por_Secre_tail"/>
    <property type="match status" value="1"/>
</dbReference>
<keyword evidence="5" id="KW-1185">Reference proteome</keyword>
<accession>A0A6C0GJM1</accession>
<keyword evidence="1" id="KW-0677">Repeat</keyword>
<evidence type="ECO:0000313" key="4">
    <source>
        <dbReference type="EMBL" id="QHT68236.1"/>
    </source>
</evidence>
<evidence type="ECO:0000259" key="3">
    <source>
        <dbReference type="PROSITE" id="PS01180"/>
    </source>
</evidence>
<keyword evidence="2" id="KW-1015">Disulfide bond</keyword>
<dbReference type="CDD" id="cd00041">
    <property type="entry name" value="CUB"/>
    <property type="match status" value="1"/>
</dbReference>
<dbReference type="InterPro" id="IPR026444">
    <property type="entry name" value="Secre_tail"/>
</dbReference>